<dbReference type="HOGENOM" id="CLU_1153551_0_0_1"/>
<name>L1JG44_GUITC</name>
<reference evidence="2" key="3">
    <citation type="submission" date="2016-03" db="UniProtKB">
        <authorList>
            <consortium name="EnsemblProtists"/>
        </authorList>
    </citation>
    <scope>IDENTIFICATION</scope>
</reference>
<dbReference type="AlphaFoldDB" id="L1JG44"/>
<accession>L1JG44</accession>
<gene>
    <name evidence="1" type="ORF">GUITHDRAFT_106911</name>
</gene>
<evidence type="ECO:0000313" key="1">
    <source>
        <dbReference type="EMBL" id="EKX47471.1"/>
    </source>
</evidence>
<dbReference type="RefSeq" id="XP_005834451.1">
    <property type="nucleotide sequence ID" value="XM_005834394.1"/>
</dbReference>
<proteinExistence type="predicted"/>
<dbReference type="EnsemblProtists" id="EKX47471">
    <property type="protein sequence ID" value="EKX47471"/>
    <property type="gene ID" value="GUITHDRAFT_106911"/>
</dbReference>
<sequence length="241" mass="26771">MYACPFSKKESPRSISKASSVIPWLLWIDIAYAILRGMNSIQFVMRLLGKFDLLLIGNIIHYTPASIHNPFGYKQRLKLPKYNVDEEDLSEYGKRLGLKALDEDLVVEHVAGGAVVMLLPGGDEGLGVDVLEVKGVIIVDRGLEEELGASIVTMQSSLLDPLSPTAMNPKLLLQSPIDDDDSLGFEYVHAKPLATRQQRYNRFIGDMLDDEVLVEACRRTEVTVGLTRSRSLMETCEYVAG</sequence>
<dbReference type="PaxDb" id="55529-EKX47471"/>
<evidence type="ECO:0000313" key="2">
    <source>
        <dbReference type="EnsemblProtists" id="EKX47471"/>
    </source>
</evidence>
<dbReference type="EMBL" id="JH992990">
    <property type="protein sequence ID" value="EKX47471.1"/>
    <property type="molecule type" value="Genomic_DNA"/>
</dbReference>
<dbReference type="GeneID" id="17304134"/>
<evidence type="ECO:0000313" key="3">
    <source>
        <dbReference type="Proteomes" id="UP000011087"/>
    </source>
</evidence>
<organism evidence="1">
    <name type="scientific">Guillardia theta (strain CCMP2712)</name>
    <name type="common">Cryptophyte</name>
    <dbReference type="NCBI Taxonomy" id="905079"/>
    <lineage>
        <taxon>Eukaryota</taxon>
        <taxon>Cryptophyceae</taxon>
        <taxon>Pyrenomonadales</taxon>
        <taxon>Geminigeraceae</taxon>
        <taxon>Guillardia</taxon>
    </lineage>
</organism>
<reference evidence="3" key="2">
    <citation type="submission" date="2012-11" db="EMBL/GenBank/DDBJ databases">
        <authorList>
            <person name="Kuo A."/>
            <person name="Curtis B.A."/>
            <person name="Tanifuji G."/>
            <person name="Burki F."/>
            <person name="Gruber A."/>
            <person name="Irimia M."/>
            <person name="Maruyama S."/>
            <person name="Arias M.C."/>
            <person name="Ball S.G."/>
            <person name="Gile G.H."/>
            <person name="Hirakawa Y."/>
            <person name="Hopkins J.F."/>
            <person name="Rensing S.A."/>
            <person name="Schmutz J."/>
            <person name="Symeonidi A."/>
            <person name="Elias M."/>
            <person name="Eveleigh R.J."/>
            <person name="Herman E.K."/>
            <person name="Klute M.J."/>
            <person name="Nakayama T."/>
            <person name="Obornik M."/>
            <person name="Reyes-Prieto A."/>
            <person name="Armbrust E.V."/>
            <person name="Aves S.J."/>
            <person name="Beiko R.G."/>
            <person name="Coutinho P."/>
            <person name="Dacks J.B."/>
            <person name="Durnford D.G."/>
            <person name="Fast N.M."/>
            <person name="Green B.R."/>
            <person name="Grisdale C."/>
            <person name="Hempe F."/>
            <person name="Henrissat B."/>
            <person name="Hoppner M.P."/>
            <person name="Ishida K.-I."/>
            <person name="Kim E."/>
            <person name="Koreny L."/>
            <person name="Kroth P.G."/>
            <person name="Liu Y."/>
            <person name="Malik S.-B."/>
            <person name="Maier U.G."/>
            <person name="McRose D."/>
            <person name="Mock T."/>
            <person name="Neilson J.A."/>
            <person name="Onodera N.T."/>
            <person name="Poole A.M."/>
            <person name="Pritham E.J."/>
            <person name="Richards T.A."/>
            <person name="Rocap G."/>
            <person name="Roy S.W."/>
            <person name="Sarai C."/>
            <person name="Schaack S."/>
            <person name="Shirato S."/>
            <person name="Slamovits C.H."/>
            <person name="Spencer D.F."/>
            <person name="Suzuki S."/>
            <person name="Worden A.Z."/>
            <person name="Zauner S."/>
            <person name="Barry K."/>
            <person name="Bell C."/>
            <person name="Bharti A.K."/>
            <person name="Crow J.A."/>
            <person name="Grimwood J."/>
            <person name="Kramer R."/>
            <person name="Lindquist E."/>
            <person name="Lucas S."/>
            <person name="Salamov A."/>
            <person name="McFadden G.I."/>
            <person name="Lane C.E."/>
            <person name="Keeling P.J."/>
            <person name="Gray M.W."/>
            <person name="Grigoriev I.V."/>
            <person name="Archibald J.M."/>
        </authorList>
    </citation>
    <scope>NUCLEOTIDE SEQUENCE</scope>
    <source>
        <strain evidence="3">CCMP2712</strain>
    </source>
</reference>
<keyword evidence="3" id="KW-1185">Reference proteome</keyword>
<protein>
    <submittedName>
        <fullName evidence="1 2">Uncharacterized protein</fullName>
    </submittedName>
</protein>
<dbReference type="Proteomes" id="UP000011087">
    <property type="component" value="Unassembled WGS sequence"/>
</dbReference>
<dbReference type="KEGG" id="gtt:GUITHDRAFT_106911"/>
<reference evidence="1 3" key="1">
    <citation type="journal article" date="2012" name="Nature">
        <title>Algal genomes reveal evolutionary mosaicism and the fate of nucleomorphs.</title>
        <authorList>
            <consortium name="DOE Joint Genome Institute"/>
            <person name="Curtis B.A."/>
            <person name="Tanifuji G."/>
            <person name="Burki F."/>
            <person name="Gruber A."/>
            <person name="Irimia M."/>
            <person name="Maruyama S."/>
            <person name="Arias M.C."/>
            <person name="Ball S.G."/>
            <person name="Gile G.H."/>
            <person name="Hirakawa Y."/>
            <person name="Hopkins J.F."/>
            <person name="Kuo A."/>
            <person name="Rensing S.A."/>
            <person name="Schmutz J."/>
            <person name="Symeonidi A."/>
            <person name="Elias M."/>
            <person name="Eveleigh R.J."/>
            <person name="Herman E.K."/>
            <person name="Klute M.J."/>
            <person name="Nakayama T."/>
            <person name="Obornik M."/>
            <person name="Reyes-Prieto A."/>
            <person name="Armbrust E.V."/>
            <person name="Aves S.J."/>
            <person name="Beiko R.G."/>
            <person name="Coutinho P."/>
            <person name="Dacks J.B."/>
            <person name="Durnford D.G."/>
            <person name="Fast N.M."/>
            <person name="Green B.R."/>
            <person name="Grisdale C.J."/>
            <person name="Hempel F."/>
            <person name="Henrissat B."/>
            <person name="Hoppner M.P."/>
            <person name="Ishida K."/>
            <person name="Kim E."/>
            <person name="Koreny L."/>
            <person name="Kroth P.G."/>
            <person name="Liu Y."/>
            <person name="Malik S.B."/>
            <person name="Maier U.G."/>
            <person name="McRose D."/>
            <person name="Mock T."/>
            <person name="Neilson J.A."/>
            <person name="Onodera N.T."/>
            <person name="Poole A.M."/>
            <person name="Pritham E.J."/>
            <person name="Richards T.A."/>
            <person name="Rocap G."/>
            <person name="Roy S.W."/>
            <person name="Sarai C."/>
            <person name="Schaack S."/>
            <person name="Shirato S."/>
            <person name="Slamovits C.H."/>
            <person name="Spencer D.F."/>
            <person name="Suzuki S."/>
            <person name="Worden A.Z."/>
            <person name="Zauner S."/>
            <person name="Barry K."/>
            <person name="Bell C."/>
            <person name="Bharti A.K."/>
            <person name="Crow J.A."/>
            <person name="Grimwood J."/>
            <person name="Kramer R."/>
            <person name="Lindquist E."/>
            <person name="Lucas S."/>
            <person name="Salamov A."/>
            <person name="McFadden G.I."/>
            <person name="Lane C.E."/>
            <person name="Keeling P.J."/>
            <person name="Gray M.W."/>
            <person name="Grigoriev I.V."/>
            <person name="Archibald J.M."/>
        </authorList>
    </citation>
    <scope>NUCLEOTIDE SEQUENCE</scope>
    <source>
        <strain evidence="1 3">CCMP2712</strain>
    </source>
</reference>